<evidence type="ECO:0000256" key="4">
    <source>
        <dbReference type="ARBA" id="ARBA00022679"/>
    </source>
</evidence>
<comment type="similarity">
    <text evidence="2 6">Belongs to the glycosyltransferase 92 family.</text>
</comment>
<dbReference type="AlphaFoldDB" id="A0A0N5C4Y0"/>
<evidence type="ECO:0000256" key="5">
    <source>
        <dbReference type="ARBA" id="ARBA00023136"/>
    </source>
</evidence>
<keyword evidence="5 6" id="KW-0472">Membrane</keyword>
<evidence type="ECO:0000256" key="6">
    <source>
        <dbReference type="RuleBase" id="RU366017"/>
    </source>
</evidence>
<name>A0A0N5C4Y0_STREA</name>
<evidence type="ECO:0000313" key="8">
    <source>
        <dbReference type="WBParaSite" id="SPAL_0001300900.1"/>
    </source>
</evidence>
<evidence type="ECO:0000313" key="7">
    <source>
        <dbReference type="Proteomes" id="UP000046392"/>
    </source>
</evidence>
<dbReference type="WBParaSite" id="SPAL_0001300900.1">
    <property type="protein sequence ID" value="SPAL_0001300900.1"/>
    <property type="gene ID" value="SPAL_0001300900"/>
</dbReference>
<comment type="subcellular location">
    <subcellularLocation>
        <location evidence="1">Membrane</location>
        <topology evidence="1">Single-pass membrane protein</topology>
    </subcellularLocation>
</comment>
<protein>
    <recommendedName>
        <fullName evidence="6">Glycosyltransferase family 92 protein</fullName>
        <ecNumber evidence="6">2.4.1.-</ecNumber>
    </recommendedName>
</protein>
<keyword evidence="6" id="KW-0812">Transmembrane</keyword>
<sequence length="484" mass="57586">MLVYKNLNVNLFLLLIFSINFNLIISSKRKVSFKKLISNNDLKSLFFMKFYLVPRNYYKSNYATIKGTFMGHCFYEYVKKKKIENLFIKINSSYYKGETDDMEFFLCPKKSNHFCHLWPHRIHFNVPWKIAKDLKEIQLVSTKTGKSRIFPLDTVAAKSKPYEGIVVCVPVLYYYNNWLQIFLFLEKWREEGNARIVIYYKSLSLDVYKLLKYYEGIKLVTLLPAPNFPSGGNARSKTPTSFYISHLFFDDCMYGRNARYFAVMDVDEYFHIFDNNIKLLNFIKKHSNIYPRKTFFNFESMYMSYVNHNLDGSFNFGKKVTLTKDNQNIRGKSVTLTSKNEYIGYHFPLDKKNIVGYNYSSDFNYSEGYRFPVGKAILLHARPNYVFRKINSPKKINILTESQRLTLVNHYKSLRESLKIKTPFIYKRNIIFHLKKCMKNNIQRLTNARICGSNYDICHKRLKNLEEWVYAEGDKNKYYSLIRF</sequence>
<dbReference type="EC" id="2.4.1.-" evidence="6"/>
<dbReference type="GO" id="GO:0016757">
    <property type="term" value="F:glycosyltransferase activity"/>
    <property type="evidence" value="ECO:0007669"/>
    <property type="project" value="UniProtKB-UniRule"/>
</dbReference>
<reference evidence="8" key="1">
    <citation type="submission" date="2017-02" db="UniProtKB">
        <authorList>
            <consortium name="WormBaseParasite"/>
        </authorList>
    </citation>
    <scope>IDENTIFICATION</scope>
</reference>
<evidence type="ECO:0000256" key="2">
    <source>
        <dbReference type="ARBA" id="ARBA00007647"/>
    </source>
</evidence>
<dbReference type="PANTHER" id="PTHR47024:SF1">
    <property type="entry name" value="GLYCOSYLTRANSFERASE FAMILY 92 PROTEIN"/>
    <property type="match status" value="1"/>
</dbReference>
<proteinExistence type="inferred from homology"/>
<dbReference type="GO" id="GO:0016020">
    <property type="term" value="C:membrane"/>
    <property type="evidence" value="ECO:0007669"/>
    <property type="project" value="UniProtKB-SubCell"/>
</dbReference>
<organism evidence="7 8">
    <name type="scientific">Strongyloides papillosus</name>
    <name type="common">Intestinal threadworm</name>
    <dbReference type="NCBI Taxonomy" id="174720"/>
    <lineage>
        <taxon>Eukaryota</taxon>
        <taxon>Metazoa</taxon>
        <taxon>Ecdysozoa</taxon>
        <taxon>Nematoda</taxon>
        <taxon>Chromadorea</taxon>
        <taxon>Rhabditida</taxon>
        <taxon>Tylenchina</taxon>
        <taxon>Panagrolaimomorpha</taxon>
        <taxon>Strongyloidoidea</taxon>
        <taxon>Strongyloididae</taxon>
        <taxon>Strongyloides</taxon>
    </lineage>
</organism>
<dbReference type="InterPro" id="IPR008166">
    <property type="entry name" value="Glyco_transf_92"/>
</dbReference>
<evidence type="ECO:0000256" key="1">
    <source>
        <dbReference type="ARBA" id="ARBA00004167"/>
    </source>
</evidence>
<evidence type="ECO:0000256" key="3">
    <source>
        <dbReference type="ARBA" id="ARBA00022676"/>
    </source>
</evidence>
<accession>A0A0N5C4Y0</accession>
<dbReference type="Pfam" id="PF01697">
    <property type="entry name" value="Glyco_transf_92"/>
    <property type="match status" value="1"/>
</dbReference>
<keyword evidence="3 6" id="KW-0328">Glycosyltransferase</keyword>
<feature type="transmembrane region" description="Helical" evidence="6">
    <location>
        <begin position="6"/>
        <end position="25"/>
    </location>
</feature>
<dbReference type="Proteomes" id="UP000046392">
    <property type="component" value="Unplaced"/>
</dbReference>
<dbReference type="PANTHER" id="PTHR47024">
    <property type="entry name" value="BIOFILM ABSENT ON HEAD (AFTER YERSINIA EXPOSURE)-RELATED"/>
    <property type="match status" value="1"/>
</dbReference>
<keyword evidence="4 6" id="KW-0808">Transferase</keyword>
<keyword evidence="7" id="KW-1185">Reference proteome</keyword>
<keyword evidence="6" id="KW-1133">Transmembrane helix</keyword>